<dbReference type="PANTHER" id="PTHR43142:SF1">
    <property type="entry name" value="CARBOXYLIC ESTER HYDROLASE"/>
    <property type="match status" value="1"/>
</dbReference>
<proteinExistence type="inferred from homology"/>
<dbReference type="FunFam" id="3.40.50.1820:FF:000092">
    <property type="entry name" value="Carboxylic ester hydrolase"/>
    <property type="match status" value="1"/>
</dbReference>
<dbReference type="InterPro" id="IPR029058">
    <property type="entry name" value="AB_hydrolase_fold"/>
</dbReference>
<evidence type="ECO:0000256" key="4">
    <source>
        <dbReference type="ARBA" id="ARBA00023157"/>
    </source>
</evidence>
<dbReference type="GO" id="GO:0106435">
    <property type="term" value="F:carboxylesterase activity"/>
    <property type="evidence" value="ECO:0007669"/>
    <property type="project" value="UniProtKB-EC"/>
</dbReference>
<evidence type="ECO:0000256" key="2">
    <source>
        <dbReference type="ARBA" id="ARBA00022487"/>
    </source>
</evidence>
<evidence type="ECO:0000259" key="7">
    <source>
        <dbReference type="Pfam" id="PF00135"/>
    </source>
</evidence>
<evidence type="ECO:0000313" key="8">
    <source>
        <dbReference type="EMBL" id="JAV17811.1"/>
    </source>
</evidence>
<dbReference type="SUPFAM" id="SSF53474">
    <property type="entry name" value="alpha/beta-Hydrolases"/>
    <property type="match status" value="1"/>
</dbReference>
<evidence type="ECO:0000256" key="3">
    <source>
        <dbReference type="ARBA" id="ARBA00022801"/>
    </source>
</evidence>
<dbReference type="EC" id="3.1.1.1" evidence="6"/>
<dbReference type="EMBL" id="GFDG01000988">
    <property type="protein sequence ID" value="JAV17811.1"/>
    <property type="molecule type" value="Transcribed_RNA"/>
</dbReference>
<accession>A0A1L8EGI8</accession>
<keyword evidence="4" id="KW-1015">Disulfide bond</keyword>
<sequence>MDVSLGFQTKLVLGSRFISHKIHQLLEKTTETDVITLSQGQLKGLKRSNVYEEFGSYYSFEGIPYAKPPLGELRFRAPQPADPWQGILKCFQCKSKPVQYNLITKWVEGSEDCLYVNVYAKKLQSPKPLPVMVWIYGGGYQVGESSRDMYSPDYFLQRDVVFVTFNYRLGILGFLCFDDPDLNIPGNAGLKDQVLALKWVKQNIHKFNGDPNNITVFGESAGGASTQFMTMTPQTKGLFHKAIIQSGSFLCPWSFTDSHDWGYKFACHVGYKGENEDKSVYQYLSQKSAKSMFFNDLSLMSKNDLMNNLIVLMRPVIEPYSTPDCVMDKPLIQFLKEGWGNEIPLMIGGNSFEGLLHYATATRNPFIIDNLSDFVNLLPDDVQRKRPSEELKTLGLRLKEVYFAGKQPNVTENLFQFLNLMSYRSFWHSIHRSICARGEYAKGVPTYCYYFDFDSEFFNLFRTVVCGPSIRGTAHADDLSYLFHGAVSGKVAADTKEFLCIQRMIGMWYNFALSSNPNCEEIQPANWKPIEDFSTAFKCLCINDDLEFKELPIYDKLKIWDEFYRKDELC</sequence>
<keyword evidence="5" id="KW-0325">Glycoprotein</keyword>
<dbReference type="Gene3D" id="3.40.50.1820">
    <property type="entry name" value="alpha/beta hydrolase"/>
    <property type="match status" value="1"/>
</dbReference>
<dbReference type="PANTHER" id="PTHR43142">
    <property type="entry name" value="CARBOXYLIC ESTER HYDROLASE"/>
    <property type="match status" value="1"/>
</dbReference>
<feature type="domain" description="Carboxylesterase type B" evidence="7">
    <location>
        <begin position="33"/>
        <end position="532"/>
    </location>
</feature>
<evidence type="ECO:0000256" key="1">
    <source>
        <dbReference type="ARBA" id="ARBA00005964"/>
    </source>
</evidence>
<comment type="similarity">
    <text evidence="1">Belongs to the type-B carboxylesterase/lipase family.</text>
</comment>
<evidence type="ECO:0000256" key="5">
    <source>
        <dbReference type="ARBA" id="ARBA00023180"/>
    </source>
</evidence>
<reference evidence="8" key="1">
    <citation type="submission" date="2017-01" db="EMBL/GenBank/DDBJ databases">
        <title>An insight into the sialome and mialome of the horn fly, Haematobia irritans.</title>
        <authorList>
            <person name="Breijo M."/>
            <person name="Boiani M."/>
            <person name="Ures X."/>
            <person name="Rocha S."/>
            <person name="Sequeira M."/>
            <person name="Ribeiro J.M."/>
        </authorList>
    </citation>
    <scope>NUCLEOTIDE SEQUENCE</scope>
</reference>
<keyword evidence="3" id="KW-0378">Hydrolase</keyword>
<organism evidence="8">
    <name type="scientific">Haematobia irritans</name>
    <name type="common">Horn fly</name>
    <name type="synonym">Conops irritans</name>
    <dbReference type="NCBI Taxonomy" id="7368"/>
    <lineage>
        <taxon>Eukaryota</taxon>
        <taxon>Metazoa</taxon>
        <taxon>Ecdysozoa</taxon>
        <taxon>Arthropoda</taxon>
        <taxon>Hexapoda</taxon>
        <taxon>Insecta</taxon>
        <taxon>Pterygota</taxon>
        <taxon>Neoptera</taxon>
        <taxon>Endopterygota</taxon>
        <taxon>Diptera</taxon>
        <taxon>Brachycera</taxon>
        <taxon>Muscomorpha</taxon>
        <taxon>Muscoidea</taxon>
        <taxon>Muscidae</taxon>
        <taxon>Haematobia</taxon>
    </lineage>
</organism>
<dbReference type="Pfam" id="PF00135">
    <property type="entry name" value="COesterase"/>
    <property type="match status" value="1"/>
</dbReference>
<dbReference type="InterPro" id="IPR002018">
    <property type="entry name" value="CarbesteraseB"/>
</dbReference>
<name>A0A1L8EGI8_HAEIR</name>
<dbReference type="AlphaFoldDB" id="A0A1L8EGI8"/>
<protein>
    <recommendedName>
        <fullName evidence="6">carboxylesterase</fullName>
        <ecNumber evidence="6">3.1.1.1</ecNumber>
    </recommendedName>
</protein>
<evidence type="ECO:0000256" key="6">
    <source>
        <dbReference type="ARBA" id="ARBA00039155"/>
    </source>
</evidence>
<keyword evidence="2" id="KW-0719">Serine esterase</keyword>